<dbReference type="OrthoDB" id="30944at2"/>
<reference evidence="2 3" key="1">
    <citation type="submission" date="2019-07" db="EMBL/GenBank/DDBJ databases">
        <title>Whole genome shotgun sequence of Oceanithermus desulfurans NBRC 100063.</title>
        <authorList>
            <person name="Hosoyama A."/>
            <person name="Uohara A."/>
            <person name="Ohji S."/>
            <person name="Ichikawa N."/>
        </authorList>
    </citation>
    <scope>NUCLEOTIDE SEQUENCE [LARGE SCALE GENOMIC DNA]</scope>
    <source>
        <strain evidence="2 3">NBRC 100063</strain>
    </source>
</reference>
<protein>
    <submittedName>
        <fullName evidence="2">Uncharacterized protein</fullName>
    </submittedName>
</protein>
<organism evidence="2 3">
    <name type="scientific">Oceanithermus desulfurans NBRC 100063</name>
    <dbReference type="NCBI Taxonomy" id="1227550"/>
    <lineage>
        <taxon>Bacteria</taxon>
        <taxon>Thermotogati</taxon>
        <taxon>Deinococcota</taxon>
        <taxon>Deinococci</taxon>
        <taxon>Thermales</taxon>
        <taxon>Thermaceae</taxon>
        <taxon>Oceanithermus</taxon>
    </lineage>
</organism>
<dbReference type="RefSeq" id="WP_147145661.1">
    <property type="nucleotide sequence ID" value="NZ_BJXN01000003.1"/>
</dbReference>
<comment type="caution">
    <text evidence="2">The sequence shown here is derived from an EMBL/GenBank/DDBJ whole genome shotgun (WGS) entry which is preliminary data.</text>
</comment>
<proteinExistence type="predicted"/>
<evidence type="ECO:0000313" key="2">
    <source>
        <dbReference type="EMBL" id="GEM89151.1"/>
    </source>
</evidence>
<dbReference type="EMBL" id="BJXN01000003">
    <property type="protein sequence ID" value="GEM89151.1"/>
    <property type="molecule type" value="Genomic_DNA"/>
</dbReference>
<dbReference type="Proteomes" id="UP000321827">
    <property type="component" value="Unassembled WGS sequence"/>
</dbReference>
<dbReference type="AlphaFoldDB" id="A0A511RHM4"/>
<keyword evidence="1" id="KW-0175">Coiled coil</keyword>
<gene>
    <name evidence="2" type="ORF">ODE01S_05850</name>
</gene>
<name>A0A511RHM4_9DEIN</name>
<evidence type="ECO:0000256" key="1">
    <source>
        <dbReference type="SAM" id="Coils"/>
    </source>
</evidence>
<sequence length="238" mass="26763">MQADPGLERAFRKVRLLLEGDERTPGLTRQDLERMVGYPERGQGPLSYTLPPQEGLEGVRAVRFFYYPKDPEVTLIIEVEDHQGRRHLRHLKWNGLAWISPPSGLKSELVPTREVLPEGYVEIGGDYYVGFASEEAHELAERVYLGEAGGQKYLLCPQDSTRIFYGPSVAPAGLICPICGNTSLLFKAIPIEVSRRAQEEQQASEGKLEAKLETLVEQNRELSQQLAELIHLLKRNLG</sequence>
<feature type="coiled-coil region" evidence="1">
    <location>
        <begin position="205"/>
        <end position="232"/>
    </location>
</feature>
<evidence type="ECO:0000313" key="3">
    <source>
        <dbReference type="Proteomes" id="UP000321827"/>
    </source>
</evidence>
<accession>A0A511RHM4</accession>